<dbReference type="InterPro" id="IPR038765">
    <property type="entry name" value="Papain-like_cys_pep_sf"/>
</dbReference>
<sequence>MDIGQYFQRLGYEGPREPGLETLRALHLRHLESVPFENLDIHSQRPIVLDEAAFFDKVVRHRRGGFCYELNGLFAALLRALGFQVTYLSGRVSTDGVQDTGPEFDHLLLEVTLDDGPWLVDVGFGDGFAEPLPLSTGQWTSGGQLFRLEQHGNDWALSRQKPDGAWMLLYVFSRVPRRLEAFAGMCRYHQTSPDSFFLKNRLCTRKTATGRVTLSGNRLIVTEVGQRTERMLGAEEFEQALLEHFGMPRMRRPE</sequence>
<organism evidence="4 5">
    <name type="scientific">Archangium minus</name>
    <dbReference type="NCBI Taxonomy" id="83450"/>
    <lineage>
        <taxon>Bacteria</taxon>
        <taxon>Pseudomonadati</taxon>
        <taxon>Myxococcota</taxon>
        <taxon>Myxococcia</taxon>
        <taxon>Myxococcales</taxon>
        <taxon>Cystobacterineae</taxon>
        <taxon>Archangiaceae</taxon>
        <taxon>Archangium</taxon>
    </lineage>
</organism>
<evidence type="ECO:0000313" key="5">
    <source>
        <dbReference type="Proteomes" id="UP001611383"/>
    </source>
</evidence>
<accession>A0ABY9WMQ1</accession>
<proteinExistence type="inferred from homology"/>
<evidence type="ECO:0000256" key="1">
    <source>
        <dbReference type="ARBA" id="ARBA00006547"/>
    </source>
</evidence>
<reference evidence="4 5" key="1">
    <citation type="submission" date="2019-08" db="EMBL/GenBank/DDBJ databases">
        <title>Archangium and Cystobacter genomes.</title>
        <authorList>
            <person name="Chen I.-C.K."/>
            <person name="Wielgoss S."/>
        </authorList>
    </citation>
    <scope>NUCLEOTIDE SEQUENCE [LARGE SCALE GENOMIC DNA]</scope>
    <source>
        <strain evidence="4 5">Cbm 6</strain>
    </source>
</reference>
<dbReference type="PANTHER" id="PTHR11786:SF0">
    <property type="entry name" value="ARYLAMINE N-ACETYLTRANSFERASE 4-RELATED"/>
    <property type="match status" value="1"/>
</dbReference>
<dbReference type="Pfam" id="PF00797">
    <property type="entry name" value="Acetyltransf_2"/>
    <property type="match status" value="1"/>
</dbReference>
<protein>
    <submittedName>
        <fullName evidence="4">Arylamine N-acetyltransferase</fullName>
    </submittedName>
</protein>
<evidence type="ECO:0000259" key="3">
    <source>
        <dbReference type="SMART" id="SM00460"/>
    </source>
</evidence>
<dbReference type="SMART" id="SM00460">
    <property type="entry name" value="TGc"/>
    <property type="match status" value="1"/>
</dbReference>
<evidence type="ECO:0000256" key="2">
    <source>
        <dbReference type="RuleBase" id="RU003452"/>
    </source>
</evidence>
<dbReference type="EMBL" id="CP043494">
    <property type="protein sequence ID" value="WNG44993.1"/>
    <property type="molecule type" value="Genomic_DNA"/>
</dbReference>
<dbReference type="RefSeq" id="WP_395818906.1">
    <property type="nucleotide sequence ID" value="NZ_CP043494.1"/>
</dbReference>
<dbReference type="Gene3D" id="3.30.2140.10">
    <property type="entry name" value="Arylamine N-acetyltransferase"/>
    <property type="match status" value="1"/>
</dbReference>
<feature type="domain" description="Transglutaminase-like" evidence="3">
    <location>
        <begin position="59"/>
        <end position="124"/>
    </location>
</feature>
<dbReference type="PRINTS" id="PR01543">
    <property type="entry name" value="ANATRNSFRASE"/>
</dbReference>
<dbReference type="SUPFAM" id="SSF54001">
    <property type="entry name" value="Cysteine proteinases"/>
    <property type="match status" value="1"/>
</dbReference>
<dbReference type="Proteomes" id="UP001611383">
    <property type="component" value="Chromosome"/>
</dbReference>
<keyword evidence="5" id="KW-1185">Reference proteome</keyword>
<evidence type="ECO:0000313" key="4">
    <source>
        <dbReference type="EMBL" id="WNG44993.1"/>
    </source>
</evidence>
<name>A0ABY9WMQ1_9BACT</name>
<dbReference type="Gene3D" id="2.40.128.150">
    <property type="entry name" value="Cysteine proteinases"/>
    <property type="match status" value="1"/>
</dbReference>
<gene>
    <name evidence="4" type="ORF">F0U60_13455</name>
</gene>
<dbReference type="InterPro" id="IPR001447">
    <property type="entry name" value="Arylamine_N-AcTrfase"/>
</dbReference>
<comment type="similarity">
    <text evidence="1 2">Belongs to the arylamine N-acetyltransferase family.</text>
</comment>
<dbReference type="InterPro" id="IPR002931">
    <property type="entry name" value="Transglutaminase-like"/>
</dbReference>
<dbReference type="PANTHER" id="PTHR11786">
    <property type="entry name" value="N-HYDROXYARYLAMINE O-ACETYLTRANSFERASE"/>
    <property type="match status" value="1"/>
</dbReference>